<evidence type="ECO:0000313" key="3">
    <source>
        <dbReference type="Proteomes" id="UP000186058"/>
    </source>
</evidence>
<keyword evidence="3" id="KW-1185">Reference proteome</keyword>
<dbReference type="PANTHER" id="PTHR43471">
    <property type="entry name" value="ABC TRANSPORTER PERMEASE"/>
    <property type="match status" value="1"/>
</dbReference>
<feature type="transmembrane region" description="Helical" evidence="1">
    <location>
        <begin position="62"/>
        <end position="88"/>
    </location>
</feature>
<feature type="transmembrane region" description="Helical" evidence="1">
    <location>
        <begin position="185"/>
        <end position="207"/>
    </location>
</feature>
<accession>A0ABX3EPQ4</accession>
<dbReference type="EMBL" id="LVWI01000040">
    <property type="protein sequence ID" value="OKP86263.1"/>
    <property type="molecule type" value="Genomic_DNA"/>
</dbReference>
<keyword evidence="1" id="KW-0812">Transmembrane</keyword>
<organism evidence="2 3">
    <name type="scientific">Paenibacillus helianthi</name>
    <dbReference type="NCBI Taxonomy" id="1349432"/>
    <lineage>
        <taxon>Bacteria</taxon>
        <taxon>Bacillati</taxon>
        <taxon>Bacillota</taxon>
        <taxon>Bacilli</taxon>
        <taxon>Bacillales</taxon>
        <taxon>Paenibacillaceae</taxon>
        <taxon>Paenibacillus</taxon>
    </lineage>
</organism>
<gene>
    <name evidence="2" type="ORF">A3844_14450</name>
</gene>
<name>A0ABX3EPQ4_9BACL</name>
<evidence type="ECO:0000313" key="2">
    <source>
        <dbReference type="EMBL" id="OKP86263.1"/>
    </source>
</evidence>
<keyword evidence="1" id="KW-1133">Transmembrane helix</keyword>
<evidence type="ECO:0008006" key="4">
    <source>
        <dbReference type="Google" id="ProtNLM"/>
    </source>
</evidence>
<dbReference type="Proteomes" id="UP000186058">
    <property type="component" value="Unassembled WGS sequence"/>
</dbReference>
<comment type="caution">
    <text evidence="2">The sequence shown here is derived from an EMBL/GenBank/DDBJ whole genome shotgun (WGS) entry which is preliminary data.</text>
</comment>
<feature type="transmembrane region" description="Helical" evidence="1">
    <location>
        <begin position="109"/>
        <end position="140"/>
    </location>
</feature>
<keyword evidence="1" id="KW-0472">Membrane</keyword>
<evidence type="ECO:0000256" key="1">
    <source>
        <dbReference type="SAM" id="Phobius"/>
    </source>
</evidence>
<feature type="transmembrane region" description="Helical" evidence="1">
    <location>
        <begin position="21"/>
        <end position="42"/>
    </location>
</feature>
<reference evidence="2 3" key="1">
    <citation type="submission" date="2016-03" db="EMBL/GenBank/DDBJ databases">
        <authorList>
            <person name="Sant'Anna F.H."/>
            <person name="Ambrosini A."/>
            <person name="Souza R."/>
            <person name="Bach E."/>
            <person name="Fernandes G."/>
            <person name="Balsanelli E."/>
            <person name="Baura V.A."/>
            <person name="Souza E.M."/>
            <person name="Passaglia L."/>
        </authorList>
    </citation>
    <scope>NUCLEOTIDE SEQUENCE [LARGE SCALE GENOMIC DNA]</scope>
    <source>
        <strain evidence="2 3">P26E</strain>
    </source>
</reference>
<feature type="transmembrane region" description="Helical" evidence="1">
    <location>
        <begin position="160"/>
        <end position="178"/>
    </location>
</feature>
<dbReference type="Pfam" id="PF12679">
    <property type="entry name" value="ABC2_membrane_2"/>
    <property type="match status" value="1"/>
</dbReference>
<feature type="transmembrane region" description="Helical" evidence="1">
    <location>
        <begin position="227"/>
        <end position="249"/>
    </location>
</feature>
<protein>
    <recommendedName>
        <fullName evidence="4">ABC transporter permease</fullName>
    </recommendedName>
</protein>
<dbReference type="RefSeq" id="WP_074107758.1">
    <property type="nucleotide sequence ID" value="NZ_LVWI01000040.1"/>
</dbReference>
<sequence length="256" mass="26865">MRKVWTLYHKEMLEALRSYKLIWVPVVFMILGIMQPLTTYYMPEILKASGNVPPGMLEGYEMPGAAVVMAQTLGQYGTIGMLILVLGVMNSLAGERSGGTIEMLMVKPVAPAAIVSAKWAAQLTTLIVALGLGVAGAAYYTEQLMGPLSWGRLCAGAGLYGLWLLCAVSLTLLFSAWLRGPAAAFLGLGSAAAMSLAHSLLPSQLGWTPAALTAQSAAIITEGRGGTWGPACSAGVLIVVCLAAASLLIRRNKLPD</sequence>
<proteinExistence type="predicted"/>